<dbReference type="PANTHER" id="PTHR24346">
    <property type="entry name" value="MAP/MICROTUBULE AFFINITY-REGULATING KINASE"/>
    <property type="match status" value="1"/>
</dbReference>
<evidence type="ECO:0000256" key="2">
    <source>
        <dbReference type="ARBA" id="ARBA00022527"/>
    </source>
</evidence>
<dbReference type="SMART" id="SM00220">
    <property type="entry name" value="S_TKc"/>
    <property type="match status" value="1"/>
</dbReference>
<keyword evidence="3" id="KW-0808">Transferase</keyword>
<evidence type="ECO:0000256" key="3">
    <source>
        <dbReference type="ARBA" id="ARBA00022679"/>
    </source>
</evidence>
<dbReference type="InterPro" id="IPR000719">
    <property type="entry name" value="Prot_kinase_dom"/>
</dbReference>
<evidence type="ECO:0000256" key="7">
    <source>
        <dbReference type="ARBA" id="ARBA00047899"/>
    </source>
</evidence>
<dbReference type="InterPro" id="IPR008271">
    <property type="entry name" value="Ser/Thr_kinase_AS"/>
</dbReference>
<dbReference type="SUPFAM" id="SSF56112">
    <property type="entry name" value="Protein kinase-like (PK-like)"/>
    <property type="match status" value="1"/>
</dbReference>
<evidence type="ECO:0000256" key="1">
    <source>
        <dbReference type="ARBA" id="ARBA00012513"/>
    </source>
</evidence>
<proteinExistence type="predicted"/>
<dbReference type="STRING" id="10029.G3IIJ5"/>
<dbReference type="Gene3D" id="1.10.510.10">
    <property type="entry name" value="Transferase(Phosphotransferase) domain 1"/>
    <property type="match status" value="1"/>
</dbReference>
<dbReference type="GO" id="GO:0004674">
    <property type="term" value="F:protein serine/threonine kinase activity"/>
    <property type="evidence" value="ECO:0007669"/>
    <property type="project" value="UniProtKB-KW"/>
</dbReference>
<keyword evidence="4" id="KW-0547">Nucleotide-binding</keyword>
<dbReference type="EC" id="2.7.11.1" evidence="1"/>
<accession>G3IIJ5</accession>
<gene>
    <name evidence="10" type="ORF">I79_023667</name>
</gene>
<dbReference type="GO" id="GO:0045719">
    <property type="term" value="P:negative regulation of glycogen biosynthetic process"/>
    <property type="evidence" value="ECO:0007669"/>
    <property type="project" value="TreeGrafter"/>
</dbReference>
<evidence type="ECO:0000313" key="11">
    <source>
        <dbReference type="Proteomes" id="UP000001075"/>
    </source>
</evidence>
<protein>
    <recommendedName>
        <fullName evidence="1">non-specific serine/threonine protein kinase</fullName>
        <ecNumber evidence="1">2.7.11.1</ecNumber>
    </recommendedName>
</protein>
<evidence type="ECO:0000259" key="9">
    <source>
        <dbReference type="PROSITE" id="PS50011"/>
    </source>
</evidence>
<keyword evidence="6" id="KW-0067">ATP-binding</keyword>
<comment type="catalytic activity">
    <reaction evidence="7">
        <text>L-threonyl-[protein] + ATP = O-phospho-L-threonyl-[protein] + ADP + H(+)</text>
        <dbReference type="Rhea" id="RHEA:46608"/>
        <dbReference type="Rhea" id="RHEA-COMP:11060"/>
        <dbReference type="Rhea" id="RHEA-COMP:11605"/>
        <dbReference type="ChEBI" id="CHEBI:15378"/>
        <dbReference type="ChEBI" id="CHEBI:30013"/>
        <dbReference type="ChEBI" id="CHEBI:30616"/>
        <dbReference type="ChEBI" id="CHEBI:61977"/>
        <dbReference type="ChEBI" id="CHEBI:456216"/>
        <dbReference type="EC" id="2.7.11.1"/>
    </reaction>
</comment>
<feature type="domain" description="Protein kinase" evidence="9">
    <location>
        <begin position="1"/>
        <end position="117"/>
    </location>
</feature>
<dbReference type="GO" id="GO:0005829">
    <property type="term" value="C:cytosol"/>
    <property type="evidence" value="ECO:0007669"/>
    <property type="project" value="TreeGrafter"/>
</dbReference>
<organism evidence="10 11">
    <name type="scientific">Cricetulus griseus</name>
    <name type="common">Chinese hamster</name>
    <name type="synonym">Cricetulus barabensis griseus</name>
    <dbReference type="NCBI Taxonomy" id="10029"/>
    <lineage>
        <taxon>Eukaryota</taxon>
        <taxon>Metazoa</taxon>
        <taxon>Chordata</taxon>
        <taxon>Craniata</taxon>
        <taxon>Vertebrata</taxon>
        <taxon>Euteleostomi</taxon>
        <taxon>Mammalia</taxon>
        <taxon>Eutheria</taxon>
        <taxon>Euarchontoglires</taxon>
        <taxon>Glires</taxon>
        <taxon>Rodentia</taxon>
        <taxon>Myomorpha</taxon>
        <taxon>Muroidea</taxon>
        <taxon>Cricetidae</taxon>
        <taxon>Cricetinae</taxon>
        <taxon>Cricetulus</taxon>
    </lineage>
</organism>
<comment type="catalytic activity">
    <reaction evidence="8">
        <text>L-seryl-[protein] + ATP = O-phospho-L-seryl-[protein] + ADP + H(+)</text>
        <dbReference type="Rhea" id="RHEA:17989"/>
        <dbReference type="Rhea" id="RHEA-COMP:9863"/>
        <dbReference type="Rhea" id="RHEA-COMP:11604"/>
        <dbReference type="ChEBI" id="CHEBI:15378"/>
        <dbReference type="ChEBI" id="CHEBI:29999"/>
        <dbReference type="ChEBI" id="CHEBI:30616"/>
        <dbReference type="ChEBI" id="CHEBI:83421"/>
        <dbReference type="ChEBI" id="CHEBI:456216"/>
        <dbReference type="EC" id="2.7.11.1"/>
    </reaction>
</comment>
<evidence type="ECO:0000256" key="4">
    <source>
        <dbReference type="ARBA" id="ARBA00022741"/>
    </source>
</evidence>
<dbReference type="InParanoid" id="G3IIJ5"/>
<dbReference type="GO" id="GO:0005634">
    <property type="term" value="C:nucleus"/>
    <property type="evidence" value="ECO:0007669"/>
    <property type="project" value="TreeGrafter"/>
</dbReference>
<keyword evidence="5 10" id="KW-0418">Kinase</keyword>
<dbReference type="GlyGen" id="G3IIJ5">
    <property type="glycosylation" value="1 site"/>
</dbReference>
<name>G3IIJ5_CRIGR</name>
<dbReference type="PANTHER" id="PTHR24346:SF85">
    <property type="entry name" value="RIKEN CDNA 1810024B03 GENE"/>
    <property type="match status" value="1"/>
</dbReference>
<reference evidence="11" key="1">
    <citation type="journal article" date="2011" name="Nat. Biotechnol.">
        <title>The genomic sequence of the Chinese hamster ovary (CHO)-K1 cell line.</title>
        <authorList>
            <person name="Xu X."/>
            <person name="Nagarajan H."/>
            <person name="Lewis N.E."/>
            <person name="Pan S."/>
            <person name="Cai Z."/>
            <person name="Liu X."/>
            <person name="Chen W."/>
            <person name="Xie M."/>
            <person name="Wang W."/>
            <person name="Hammond S."/>
            <person name="Andersen M.R."/>
            <person name="Neff N."/>
            <person name="Passarelli B."/>
            <person name="Koh W."/>
            <person name="Fan H.C."/>
            <person name="Wang J."/>
            <person name="Gui Y."/>
            <person name="Lee K.H."/>
            <person name="Betenbaugh M.J."/>
            <person name="Quake S.R."/>
            <person name="Famili I."/>
            <person name="Palsson B.O."/>
            <person name="Wang J."/>
        </authorList>
    </citation>
    <scope>NUCLEOTIDE SEQUENCE [LARGE SCALE GENOMIC DNA]</scope>
    <source>
        <strain evidence="11">CHO K1 cell line</strain>
    </source>
</reference>
<dbReference type="GO" id="GO:0035556">
    <property type="term" value="P:intracellular signal transduction"/>
    <property type="evidence" value="ECO:0007669"/>
    <property type="project" value="TreeGrafter"/>
</dbReference>
<dbReference type="PROSITE" id="PS50011">
    <property type="entry name" value="PROTEIN_KINASE_DOM"/>
    <property type="match status" value="1"/>
</dbReference>
<evidence type="ECO:0000313" key="10">
    <source>
        <dbReference type="EMBL" id="EGW03409.1"/>
    </source>
</evidence>
<evidence type="ECO:0000256" key="8">
    <source>
        <dbReference type="ARBA" id="ARBA00048679"/>
    </source>
</evidence>
<dbReference type="PROSITE" id="PS00108">
    <property type="entry name" value="PROTEIN_KINASE_ST"/>
    <property type="match status" value="1"/>
</dbReference>
<dbReference type="GO" id="GO:0005524">
    <property type="term" value="F:ATP binding"/>
    <property type="evidence" value="ECO:0007669"/>
    <property type="project" value="UniProtKB-KW"/>
</dbReference>
<keyword evidence="2" id="KW-0723">Serine/threonine-protein kinase</keyword>
<evidence type="ECO:0000256" key="6">
    <source>
        <dbReference type="ARBA" id="ARBA00022840"/>
    </source>
</evidence>
<evidence type="ECO:0000256" key="5">
    <source>
        <dbReference type="ARBA" id="ARBA00022777"/>
    </source>
</evidence>
<dbReference type="InterPro" id="IPR011009">
    <property type="entry name" value="Kinase-like_dom_sf"/>
</dbReference>
<dbReference type="EMBL" id="JH003029">
    <property type="protein sequence ID" value="EGW03409.1"/>
    <property type="molecule type" value="Genomic_DNA"/>
</dbReference>
<dbReference type="Pfam" id="PF00069">
    <property type="entry name" value="Pkinase"/>
    <property type="match status" value="1"/>
</dbReference>
<sequence length="117" mass="13189">MYKTLDHTYIIKLFHIINTKEYTYMVLEHAAHGDLVSYIGRVGHLQEEQAQHIFTQLVCAVHYCHDNGIAHRDIKLDNILLDDKGNIKLCDFGLATRVTPGQGTNGSCGTLEYCAPE</sequence>
<dbReference type="Proteomes" id="UP000001075">
    <property type="component" value="Unassembled WGS sequence"/>
</dbReference>
<dbReference type="AlphaFoldDB" id="G3IIJ5"/>